<feature type="transmembrane region" description="Helical" evidence="1">
    <location>
        <begin position="128"/>
        <end position="149"/>
    </location>
</feature>
<feature type="transmembrane region" description="Helical" evidence="1">
    <location>
        <begin position="12"/>
        <end position="42"/>
    </location>
</feature>
<sequence>MNPVKRPTSVTAIGWVWIALGGFMIFTSCMAFFIFLAMWGALSEEPAIPDFVKYYPLLCVANIFLGAAALVSAINFLKLKAWARTVLEVVNWIVLVFLIGFMGVWVFFWNFLTSSAPDVPEGFTSMGIAGGVFALLFYGVPVVMAIKCLRGSTVKEAIRTAEQDGALAAPSIPPLPTPRV</sequence>
<feature type="transmembrane region" description="Helical" evidence="1">
    <location>
        <begin position="54"/>
        <end position="77"/>
    </location>
</feature>
<feature type="transmembrane region" description="Helical" evidence="1">
    <location>
        <begin position="89"/>
        <end position="108"/>
    </location>
</feature>
<keyword evidence="1" id="KW-0812">Transmembrane</keyword>
<evidence type="ECO:0000256" key="1">
    <source>
        <dbReference type="SAM" id="Phobius"/>
    </source>
</evidence>
<dbReference type="EMBL" id="FQZU01000029">
    <property type="protein sequence ID" value="SHK64633.1"/>
    <property type="molecule type" value="Genomic_DNA"/>
</dbReference>
<protein>
    <submittedName>
        <fullName evidence="2">Uncharacterized protein</fullName>
    </submittedName>
</protein>
<dbReference type="Proteomes" id="UP000183994">
    <property type="component" value="Unassembled WGS sequence"/>
</dbReference>
<evidence type="ECO:0000313" key="3">
    <source>
        <dbReference type="Proteomes" id="UP000183994"/>
    </source>
</evidence>
<accession>A0A1M6U638</accession>
<organism evidence="2 3">
    <name type="scientific">Desulfatibacillum alkenivorans DSM 16219</name>
    <dbReference type="NCBI Taxonomy" id="1121393"/>
    <lineage>
        <taxon>Bacteria</taxon>
        <taxon>Pseudomonadati</taxon>
        <taxon>Thermodesulfobacteriota</taxon>
        <taxon>Desulfobacteria</taxon>
        <taxon>Desulfobacterales</taxon>
        <taxon>Desulfatibacillaceae</taxon>
        <taxon>Desulfatibacillum</taxon>
    </lineage>
</organism>
<evidence type="ECO:0000313" key="2">
    <source>
        <dbReference type="EMBL" id="SHK64633.1"/>
    </source>
</evidence>
<keyword evidence="1" id="KW-0472">Membrane</keyword>
<reference evidence="3" key="1">
    <citation type="submission" date="2016-11" db="EMBL/GenBank/DDBJ databases">
        <authorList>
            <person name="Varghese N."/>
            <person name="Submissions S."/>
        </authorList>
    </citation>
    <scope>NUCLEOTIDE SEQUENCE [LARGE SCALE GENOMIC DNA]</scope>
    <source>
        <strain evidence="3">DSM 16219</strain>
    </source>
</reference>
<dbReference type="STRING" id="1121393.SAMN02745216_03828"/>
<dbReference type="AlphaFoldDB" id="A0A1M6U638"/>
<dbReference type="PROSITE" id="PS51257">
    <property type="entry name" value="PROKAR_LIPOPROTEIN"/>
    <property type="match status" value="1"/>
</dbReference>
<gene>
    <name evidence="2" type="ORF">SAMN02745216_03828</name>
</gene>
<name>A0A1M6U638_9BACT</name>
<keyword evidence="3" id="KW-1185">Reference proteome</keyword>
<proteinExistence type="predicted"/>
<keyword evidence="1" id="KW-1133">Transmembrane helix</keyword>